<name>A0ABY1VKA0_9ACTO</name>
<feature type="transmembrane region" description="Helical" evidence="8">
    <location>
        <begin position="412"/>
        <end position="436"/>
    </location>
</feature>
<feature type="transmembrane region" description="Helical" evidence="8">
    <location>
        <begin position="136"/>
        <end position="157"/>
    </location>
</feature>
<dbReference type="InterPro" id="IPR003445">
    <property type="entry name" value="Cat_transpt"/>
</dbReference>
<comment type="subcellular location">
    <subcellularLocation>
        <location evidence="1">Cell membrane</location>
        <topology evidence="1">Multi-pass membrane protein</topology>
    </subcellularLocation>
</comment>
<keyword evidence="4 8" id="KW-0812">Transmembrane</keyword>
<evidence type="ECO:0000256" key="4">
    <source>
        <dbReference type="ARBA" id="ARBA00022692"/>
    </source>
</evidence>
<feature type="transmembrane region" description="Helical" evidence="8">
    <location>
        <begin position="82"/>
        <end position="106"/>
    </location>
</feature>
<accession>A0ABY1VKA0</accession>
<protein>
    <submittedName>
        <fullName evidence="9">Ktr system potassium uptake protein B</fullName>
    </submittedName>
</protein>
<evidence type="ECO:0000256" key="7">
    <source>
        <dbReference type="ARBA" id="ARBA00023136"/>
    </source>
</evidence>
<evidence type="ECO:0000313" key="10">
    <source>
        <dbReference type="Proteomes" id="UP000250006"/>
    </source>
</evidence>
<feature type="transmembrane region" description="Helical" evidence="8">
    <location>
        <begin position="197"/>
        <end position="217"/>
    </location>
</feature>
<reference evidence="9 10" key="1">
    <citation type="submission" date="2018-06" db="EMBL/GenBank/DDBJ databases">
        <authorList>
            <consortium name="Pathogen Informatics"/>
            <person name="Doyle S."/>
        </authorList>
    </citation>
    <scope>NUCLEOTIDE SEQUENCE [LARGE SCALE GENOMIC DNA]</scope>
    <source>
        <strain evidence="9 10">NCTC11535</strain>
    </source>
</reference>
<dbReference type="EMBL" id="UAPQ01000001">
    <property type="protein sequence ID" value="SPT52530.1"/>
    <property type="molecule type" value="Genomic_DNA"/>
</dbReference>
<comment type="caution">
    <text evidence="9">The sequence shown here is derived from an EMBL/GenBank/DDBJ whole genome shotgun (WGS) entry which is preliminary data.</text>
</comment>
<dbReference type="PANTHER" id="PTHR32024:SF1">
    <property type="entry name" value="KTR SYSTEM POTASSIUM UPTAKE PROTEIN B"/>
    <property type="match status" value="1"/>
</dbReference>
<evidence type="ECO:0000256" key="1">
    <source>
        <dbReference type="ARBA" id="ARBA00004651"/>
    </source>
</evidence>
<keyword evidence="5 8" id="KW-1133">Transmembrane helix</keyword>
<feature type="transmembrane region" description="Helical" evidence="8">
    <location>
        <begin position="238"/>
        <end position="257"/>
    </location>
</feature>
<dbReference type="Proteomes" id="UP000250006">
    <property type="component" value="Unassembled WGS sequence"/>
</dbReference>
<evidence type="ECO:0000256" key="2">
    <source>
        <dbReference type="ARBA" id="ARBA00022448"/>
    </source>
</evidence>
<feature type="transmembrane region" description="Helical" evidence="8">
    <location>
        <begin position="51"/>
        <end position="70"/>
    </location>
</feature>
<evidence type="ECO:0000256" key="5">
    <source>
        <dbReference type="ARBA" id="ARBA00022989"/>
    </source>
</evidence>
<evidence type="ECO:0000256" key="3">
    <source>
        <dbReference type="ARBA" id="ARBA00022475"/>
    </source>
</evidence>
<sequence>MQIVGSALAAAGRSLLAHPARIVPSAYLVGWVLGTILLRMPWCANNQDTTWWQAAFTSMSALCITGLAVVDTASHWSTLGQAVILLLIQVGGFGIMTLTSMVIFSVTNRVSPKVARITQEETRSSLKDIRRLPARILWFSLACEGLLTFLLTVRFLWRGLPTPSALYHGLFHSISAFNNAGFALYPDNLVSFNQDPWIMVPICVAIVVGGIGFPVWTELADRRLGRRKGRLLSVHLRMTLWTYAILLAVGFLAFIAFEWNNPHTIGNQPLSGKLLGALGGAVFPRTAGFNSIDYGEATGSTLLLTDALMIIGGGTAGTAGGLKVTTVAVLLLTVVAEIRGEGATVVGGRRVSMECVRSALAVAVLGTVIVFTAVLLMASREPFTSDALAFEAFSAFGTVGLSTGVTPHISHLSWGVLMILMYLGRVGPVSAAAALATRTRRRRFAYPPEDPLVG</sequence>
<feature type="transmembrane region" description="Helical" evidence="8">
    <location>
        <begin position="356"/>
        <end position="378"/>
    </location>
</feature>
<gene>
    <name evidence="9" type="primary">ktrB_1</name>
    <name evidence="9" type="ORF">NCTC11535_00179</name>
</gene>
<keyword evidence="3" id="KW-1003">Cell membrane</keyword>
<keyword evidence="6" id="KW-0406">Ion transport</keyword>
<evidence type="ECO:0000256" key="8">
    <source>
        <dbReference type="SAM" id="Phobius"/>
    </source>
</evidence>
<proteinExistence type="predicted"/>
<feature type="transmembrane region" description="Helical" evidence="8">
    <location>
        <begin position="26"/>
        <end position="44"/>
    </location>
</feature>
<keyword evidence="7 8" id="KW-0472">Membrane</keyword>
<keyword evidence="10" id="KW-1185">Reference proteome</keyword>
<feature type="transmembrane region" description="Helical" evidence="8">
    <location>
        <begin position="307"/>
        <end position="335"/>
    </location>
</feature>
<keyword evidence="2" id="KW-0813">Transport</keyword>
<evidence type="ECO:0000313" key="9">
    <source>
        <dbReference type="EMBL" id="SPT52530.1"/>
    </source>
</evidence>
<organism evidence="9 10">
    <name type="scientific">Actinomyces bovis</name>
    <dbReference type="NCBI Taxonomy" id="1658"/>
    <lineage>
        <taxon>Bacteria</taxon>
        <taxon>Bacillati</taxon>
        <taxon>Actinomycetota</taxon>
        <taxon>Actinomycetes</taxon>
        <taxon>Actinomycetales</taxon>
        <taxon>Actinomycetaceae</taxon>
        <taxon>Actinomyces</taxon>
    </lineage>
</organism>
<dbReference type="PANTHER" id="PTHR32024">
    <property type="entry name" value="TRK SYSTEM POTASSIUM UPTAKE PROTEIN TRKG-RELATED"/>
    <property type="match status" value="1"/>
</dbReference>
<evidence type="ECO:0000256" key="6">
    <source>
        <dbReference type="ARBA" id="ARBA00023065"/>
    </source>
</evidence>
<dbReference type="Pfam" id="PF02386">
    <property type="entry name" value="TrkH"/>
    <property type="match status" value="1"/>
</dbReference>